<proteinExistence type="predicted"/>
<dbReference type="RefSeq" id="WP_327355367.1">
    <property type="nucleotide sequence ID" value="NZ_FCNZ02000025.1"/>
</dbReference>
<organism evidence="1 2">
    <name type="scientific">Caballeronia telluris</name>
    <dbReference type="NCBI Taxonomy" id="326475"/>
    <lineage>
        <taxon>Bacteria</taxon>
        <taxon>Pseudomonadati</taxon>
        <taxon>Pseudomonadota</taxon>
        <taxon>Betaproteobacteria</taxon>
        <taxon>Burkholderiales</taxon>
        <taxon>Burkholderiaceae</taxon>
        <taxon>Caballeronia</taxon>
    </lineage>
</organism>
<dbReference type="AlphaFoldDB" id="A0A158K155"/>
<comment type="caution">
    <text evidence="1">The sequence shown here is derived from an EMBL/GenBank/DDBJ whole genome shotgun (WGS) entry which is preliminary data.</text>
</comment>
<keyword evidence="2" id="KW-1185">Reference proteome</keyword>
<evidence type="ECO:0000313" key="1">
    <source>
        <dbReference type="EMBL" id="SAL74818.1"/>
    </source>
</evidence>
<dbReference type="Proteomes" id="UP000054717">
    <property type="component" value="Unassembled WGS sequence"/>
</dbReference>
<dbReference type="EMBL" id="FCNZ02000025">
    <property type="protein sequence ID" value="SAL74818.1"/>
    <property type="molecule type" value="Genomic_DNA"/>
</dbReference>
<name>A0A158K155_9BURK</name>
<protein>
    <submittedName>
        <fullName evidence="1">Uncharacterized protein</fullName>
    </submittedName>
</protein>
<evidence type="ECO:0000313" key="2">
    <source>
        <dbReference type="Proteomes" id="UP000054717"/>
    </source>
</evidence>
<reference evidence="1" key="1">
    <citation type="submission" date="2016-01" db="EMBL/GenBank/DDBJ databases">
        <authorList>
            <person name="Peeters Charlotte."/>
        </authorList>
    </citation>
    <scope>NUCLEOTIDE SEQUENCE</scope>
    <source>
        <strain evidence="1">LMG 22936</strain>
    </source>
</reference>
<accession>A0A158K155</accession>
<gene>
    <name evidence="1" type="ORF">AWB66_05068</name>
</gene>
<sequence length="134" mass="14634">MLNDEELATVKSIAPFLLSEAKTALACNARYTFTMELETHVQPGLRIRSPVSPDDDPDSSPFPLDLFVGLPVAELRALANAGDTERDALVARFGARFAPRLLRSIQHLTPHDVDYEAGCQSERGTLAVLLENEG</sequence>